<dbReference type="InterPro" id="IPR010621">
    <property type="entry name" value="DUF1214"/>
</dbReference>
<keyword evidence="4" id="KW-1185">Reference proteome</keyword>
<reference evidence="3 4" key="1">
    <citation type="submission" date="2018-10" db="EMBL/GenBank/DDBJ databases">
        <title>Complete genome sequence of Malassezia restricta CBS 7877.</title>
        <authorList>
            <person name="Morand S.C."/>
            <person name="Bertignac M."/>
            <person name="Iltis A."/>
            <person name="Kolder I."/>
            <person name="Pirovano W."/>
            <person name="Jourdain R."/>
            <person name="Clavaud C."/>
        </authorList>
    </citation>
    <scope>NUCLEOTIDE SEQUENCE [LARGE SCALE GENOMIC DNA]</scope>
    <source>
        <strain evidence="3 4">CBS 7877</strain>
    </source>
</reference>
<evidence type="ECO:0000259" key="2">
    <source>
        <dbReference type="Pfam" id="PF06742"/>
    </source>
</evidence>
<sequence>MWLKHFALCLLVSASIVQAGNPLATKDQKELDELSKSLLTEKSLDGLREKTRQQFVKSLRKYHVQLTDEVNKDLDIAMDELVFSSIQKAVNNDPSNPKVYWTDTAKRSHDWFGLNVPGGRYSYDNPDCIYRIIPVSDKHKYRIRGRRFGNGTADQSFSVINNPNSQGTVAALYKQDLKVNDDGTYEIIISSGKKEGQNHIKSDWSAKQVYIRNNLGDWSKETPDELSVEIISDRKKKSTKKRSRKDILKDAEHGLKQSIFFYGFGALDFKTLSQPLNHLPNPDQSSWLGTLTSQAQSFSHFKLKSDEAFVITLTSGKSSYWVLPVTTMGLLTQDPENNIVSFNPYQSAQNKNGSYTFVLSAKDTGIRNWIDTSKLSQGTLMVRWQGLPKGDGTVKGIQLYSQVVKIDDLDKVLPSETERLDKDGRQRQIEQRRREYRRIHFQ</sequence>
<organism evidence="3 4">
    <name type="scientific">Malassezia restricta (strain ATCC 96810 / NBRC 103918 / CBS 7877)</name>
    <name type="common">Seborrheic dermatitis infection agent</name>
    <dbReference type="NCBI Taxonomy" id="425264"/>
    <lineage>
        <taxon>Eukaryota</taxon>
        <taxon>Fungi</taxon>
        <taxon>Dikarya</taxon>
        <taxon>Basidiomycota</taxon>
        <taxon>Ustilaginomycotina</taxon>
        <taxon>Malasseziomycetes</taxon>
        <taxon>Malasseziales</taxon>
        <taxon>Malasseziaceae</taxon>
        <taxon>Malassezia</taxon>
    </lineage>
</organism>
<evidence type="ECO:0000313" key="4">
    <source>
        <dbReference type="Proteomes" id="UP000269793"/>
    </source>
</evidence>
<proteinExistence type="predicted"/>
<name>A0A3G2S5J3_MALR7</name>
<evidence type="ECO:0000313" key="3">
    <source>
        <dbReference type="EMBL" id="AYO42619.1"/>
    </source>
</evidence>
<dbReference type="Pfam" id="PF06742">
    <property type="entry name" value="DUF1214"/>
    <property type="match status" value="1"/>
</dbReference>
<protein>
    <recommendedName>
        <fullName evidence="2">DUF1214 domain-containing protein</fullName>
    </recommendedName>
</protein>
<feature type="signal peptide" evidence="1">
    <location>
        <begin position="1"/>
        <end position="19"/>
    </location>
</feature>
<dbReference type="Proteomes" id="UP000269793">
    <property type="component" value="Chromosome III"/>
</dbReference>
<gene>
    <name evidence="3" type="ORF">DNF11_1669</name>
</gene>
<evidence type="ECO:0000256" key="1">
    <source>
        <dbReference type="SAM" id="SignalP"/>
    </source>
</evidence>
<dbReference type="AlphaFoldDB" id="A0A3G2S5J3"/>
<dbReference type="OrthoDB" id="3431965at2759"/>
<dbReference type="VEuPathDB" id="FungiDB:DNF11_1669"/>
<keyword evidence="1" id="KW-0732">Signal</keyword>
<accession>A0A3G2S5J3</accession>
<feature type="domain" description="DUF1214" evidence="2">
    <location>
        <begin position="302"/>
        <end position="383"/>
    </location>
</feature>
<dbReference type="EMBL" id="CP033150">
    <property type="protein sequence ID" value="AYO42619.1"/>
    <property type="molecule type" value="Genomic_DNA"/>
</dbReference>
<feature type="chain" id="PRO_5018080164" description="DUF1214 domain-containing protein" evidence="1">
    <location>
        <begin position="20"/>
        <end position="442"/>
    </location>
</feature>